<dbReference type="GO" id="GO:0003723">
    <property type="term" value="F:RNA binding"/>
    <property type="evidence" value="ECO:0007669"/>
    <property type="project" value="TreeGrafter"/>
</dbReference>
<dbReference type="Proteomes" id="UP001432322">
    <property type="component" value="Unassembled WGS sequence"/>
</dbReference>
<dbReference type="AlphaFoldDB" id="A0AAV5VXN5"/>
<comment type="caution">
    <text evidence="3">The sequence shown here is derived from an EMBL/GenBank/DDBJ whole genome shotgun (WGS) entry which is preliminary data.</text>
</comment>
<protein>
    <recommendedName>
        <fullName evidence="5">LLP-like protein</fullName>
    </recommendedName>
</protein>
<name>A0AAV5VXN5_9BILA</name>
<reference evidence="3" key="1">
    <citation type="submission" date="2023-10" db="EMBL/GenBank/DDBJ databases">
        <title>Genome assembly of Pristionchus species.</title>
        <authorList>
            <person name="Yoshida K."/>
            <person name="Sommer R.J."/>
        </authorList>
    </citation>
    <scope>NUCLEOTIDE SEQUENCE</scope>
    <source>
        <strain evidence="3">RS5133</strain>
    </source>
</reference>
<comment type="similarity">
    <text evidence="1">Belongs to the learning-associated protein family.</text>
</comment>
<evidence type="ECO:0008006" key="5">
    <source>
        <dbReference type="Google" id="ProtNLM"/>
    </source>
</evidence>
<organism evidence="3 4">
    <name type="scientific">Pristionchus fissidentatus</name>
    <dbReference type="NCBI Taxonomy" id="1538716"/>
    <lineage>
        <taxon>Eukaryota</taxon>
        <taxon>Metazoa</taxon>
        <taxon>Ecdysozoa</taxon>
        <taxon>Nematoda</taxon>
        <taxon>Chromadorea</taxon>
        <taxon>Rhabditida</taxon>
        <taxon>Rhabditina</taxon>
        <taxon>Diplogasteromorpha</taxon>
        <taxon>Diplogasteroidea</taxon>
        <taxon>Neodiplogasteridae</taxon>
        <taxon>Pristionchus</taxon>
    </lineage>
</organism>
<evidence type="ECO:0000256" key="2">
    <source>
        <dbReference type="SAM" id="MobiDB-lite"/>
    </source>
</evidence>
<evidence type="ECO:0000313" key="3">
    <source>
        <dbReference type="EMBL" id="GMT24382.1"/>
    </source>
</evidence>
<feature type="non-terminal residue" evidence="3">
    <location>
        <position position="1"/>
    </location>
</feature>
<proteinExistence type="inferred from homology"/>
<dbReference type="GO" id="GO:0005730">
    <property type="term" value="C:nucleolus"/>
    <property type="evidence" value="ECO:0007669"/>
    <property type="project" value="TreeGrafter"/>
</dbReference>
<keyword evidence="4" id="KW-1185">Reference proteome</keyword>
<dbReference type="Pfam" id="PF10169">
    <property type="entry name" value="LLPH"/>
    <property type="match status" value="1"/>
</dbReference>
<dbReference type="GO" id="GO:0097484">
    <property type="term" value="P:dendrite extension"/>
    <property type="evidence" value="ECO:0007669"/>
    <property type="project" value="TreeGrafter"/>
</dbReference>
<accession>A0AAV5VXN5</accession>
<dbReference type="EMBL" id="BTSY01000004">
    <property type="protein sequence ID" value="GMT24382.1"/>
    <property type="molecule type" value="Genomic_DNA"/>
</dbReference>
<sequence length="115" mass="13073">LQMAKSLRSKFKRKMRTLKREKNAGKADKMLATVVAKLAEHETKQDAVMGDEPAKTMDGKMETGEKSSLNLKTMKKADGNYPSWISAKKKRDLARKAREEKAKKKQLASKKKNQH</sequence>
<gene>
    <name evidence="3" type="ORF">PFISCL1PPCAC_15679</name>
</gene>
<evidence type="ECO:0000256" key="1">
    <source>
        <dbReference type="ARBA" id="ARBA00034118"/>
    </source>
</evidence>
<dbReference type="InterPro" id="IPR018784">
    <property type="entry name" value="LLPH-like"/>
</dbReference>
<feature type="compositionally biased region" description="Basic residues" evidence="2">
    <location>
        <begin position="103"/>
        <end position="115"/>
    </location>
</feature>
<dbReference type="GO" id="GO:0001099">
    <property type="term" value="F:basal RNA polymerase II transcription machinery binding"/>
    <property type="evidence" value="ECO:0007669"/>
    <property type="project" value="TreeGrafter"/>
</dbReference>
<feature type="compositionally biased region" description="Basic and acidic residues" evidence="2">
    <location>
        <begin position="52"/>
        <end position="65"/>
    </location>
</feature>
<dbReference type="PANTHER" id="PTHR34253">
    <property type="entry name" value="PROTEIN LLP HOMOLOG"/>
    <property type="match status" value="1"/>
</dbReference>
<feature type="region of interest" description="Disordered" evidence="2">
    <location>
        <begin position="44"/>
        <end position="115"/>
    </location>
</feature>
<evidence type="ECO:0000313" key="4">
    <source>
        <dbReference type="Proteomes" id="UP001432322"/>
    </source>
</evidence>
<dbReference type="PANTHER" id="PTHR34253:SF1">
    <property type="entry name" value="PROTEIN LLP HOMOLOG"/>
    <property type="match status" value="1"/>
</dbReference>